<dbReference type="PANTHER" id="PTHR15032:SF4">
    <property type="entry name" value="N-ACYL-PHOSPHATIDYLETHANOLAMINE-HYDROLYZING PHOSPHOLIPASE D"/>
    <property type="match status" value="1"/>
</dbReference>
<dbReference type="Proteomes" id="UP000708298">
    <property type="component" value="Unassembled WGS sequence"/>
</dbReference>
<evidence type="ECO:0000313" key="2">
    <source>
        <dbReference type="EMBL" id="MCB8876614.1"/>
    </source>
</evidence>
<dbReference type="GO" id="GO:0005737">
    <property type="term" value="C:cytoplasm"/>
    <property type="evidence" value="ECO:0007669"/>
    <property type="project" value="TreeGrafter"/>
</dbReference>
<comment type="caution">
    <text evidence="2">The sequence shown here is derived from an EMBL/GenBank/DDBJ whole genome shotgun (WGS) entry which is preliminary data.</text>
</comment>
<protein>
    <submittedName>
        <fullName evidence="2">MBL fold metallo-hydrolase</fullName>
    </submittedName>
</protein>
<dbReference type="EMBL" id="JAESVB010000007">
    <property type="protein sequence ID" value="MCB8876614.1"/>
    <property type="molecule type" value="Genomic_DNA"/>
</dbReference>
<reference evidence="2" key="1">
    <citation type="journal article" date="2021" name="Microorganisms">
        <title>Acidisoma silvae sp. nov. and Acidisomacellulosilytica sp. nov., Two Acidophilic Bacteria Isolated from Decaying Wood, Hydrolyzing Cellulose and Producing Poly-3-hydroxybutyrate.</title>
        <authorList>
            <person name="Mieszkin S."/>
            <person name="Pouder E."/>
            <person name="Uroz S."/>
            <person name="Simon-Colin C."/>
            <person name="Alain K."/>
        </authorList>
    </citation>
    <scope>NUCLEOTIDE SEQUENCE</scope>
    <source>
        <strain evidence="2">HW T2.11</strain>
    </source>
</reference>
<accession>A0A964DZZ4</accession>
<feature type="domain" description="Metallo-beta-lactamase" evidence="1">
    <location>
        <begin position="106"/>
        <end position="302"/>
    </location>
</feature>
<evidence type="ECO:0000313" key="3">
    <source>
        <dbReference type="Proteomes" id="UP000708298"/>
    </source>
</evidence>
<dbReference type="AlphaFoldDB" id="A0A964DZZ4"/>
<organism evidence="2 3">
    <name type="scientific">Acidisoma silvae</name>
    <dbReference type="NCBI Taxonomy" id="2802396"/>
    <lineage>
        <taxon>Bacteria</taxon>
        <taxon>Pseudomonadati</taxon>
        <taxon>Pseudomonadota</taxon>
        <taxon>Alphaproteobacteria</taxon>
        <taxon>Acetobacterales</taxon>
        <taxon>Acidocellaceae</taxon>
        <taxon>Acidisoma</taxon>
    </lineage>
</organism>
<evidence type="ECO:0000259" key="1">
    <source>
        <dbReference type="Pfam" id="PF12706"/>
    </source>
</evidence>
<dbReference type="SUPFAM" id="SSF56281">
    <property type="entry name" value="Metallo-hydrolase/oxidoreductase"/>
    <property type="match status" value="1"/>
</dbReference>
<sequence>MTPPPAYPVSDHFDGTIFFNPPSSAAEHIPPVVLPPAFEANGKPRKRGGLISILRWRFREDRQPWPVLPPDPAPSGDPNRLPPPGAVSVTFIGHSSFLIRLPNLTILTDPVFSDRCSPVSWAGPKRARPPGRLFRDLPRVDLLLLSHNHYDHMDLPSLREIRRRDNPAVITPLGNARHLAKAGLRQVTELDWWGETRLTDGTSVTVTPARHFSARTLWDRGHSLWGGFMLKAGRHQILFAGDSGHGTHWAEIGRRLGAPDLALLPIGAYDPRHIMAQVHVNPAEAVAAHVAMGARQSIGMHFGTFKLTDEPIDAPPRDMAAARAAAGLADDAFVTLGFGETRLFSF</sequence>
<dbReference type="Pfam" id="PF12706">
    <property type="entry name" value="Lactamase_B_2"/>
    <property type="match status" value="1"/>
</dbReference>
<proteinExistence type="predicted"/>
<dbReference type="RefSeq" id="WP_227322275.1">
    <property type="nucleotide sequence ID" value="NZ_JAESVB010000007.1"/>
</dbReference>
<dbReference type="PANTHER" id="PTHR15032">
    <property type="entry name" value="N-ACYL-PHOSPHATIDYLETHANOLAMINE-HYDROLYZING PHOSPHOLIPASE D"/>
    <property type="match status" value="1"/>
</dbReference>
<dbReference type="InterPro" id="IPR001279">
    <property type="entry name" value="Metallo-B-lactamas"/>
</dbReference>
<dbReference type="InterPro" id="IPR036866">
    <property type="entry name" value="RibonucZ/Hydroxyglut_hydro"/>
</dbReference>
<gene>
    <name evidence="2" type="ORF">ASILVAE211_15585</name>
</gene>
<reference evidence="2" key="2">
    <citation type="submission" date="2021-01" db="EMBL/GenBank/DDBJ databases">
        <authorList>
            <person name="Mieszkin S."/>
            <person name="Pouder E."/>
            <person name="Alain K."/>
        </authorList>
    </citation>
    <scope>NUCLEOTIDE SEQUENCE</scope>
    <source>
        <strain evidence="2">HW T2.11</strain>
    </source>
</reference>
<keyword evidence="3" id="KW-1185">Reference proteome</keyword>
<name>A0A964DZZ4_9PROT</name>
<dbReference type="Gene3D" id="3.60.15.10">
    <property type="entry name" value="Ribonuclease Z/Hydroxyacylglutathione hydrolase-like"/>
    <property type="match status" value="1"/>
</dbReference>